<keyword evidence="4 7" id="KW-0799">Topoisomerase</keyword>
<dbReference type="Gene3D" id="1.10.268.10">
    <property type="entry name" value="Topoisomerase, domain 3"/>
    <property type="match status" value="1"/>
</dbReference>
<dbReference type="FunFam" id="3.90.199.10:FF:000001">
    <property type="entry name" value="DNA gyrase subunit A"/>
    <property type="match status" value="1"/>
</dbReference>
<dbReference type="GO" id="GO:0005524">
    <property type="term" value="F:ATP binding"/>
    <property type="evidence" value="ECO:0007669"/>
    <property type="project" value="InterPro"/>
</dbReference>
<dbReference type="GO" id="GO:0006265">
    <property type="term" value="P:DNA topological change"/>
    <property type="evidence" value="ECO:0007669"/>
    <property type="project" value="UniProtKB-UniRule"/>
</dbReference>
<dbReference type="GO" id="GO:0003677">
    <property type="term" value="F:DNA binding"/>
    <property type="evidence" value="ECO:0007669"/>
    <property type="project" value="UniProtKB-UniRule"/>
</dbReference>
<dbReference type="SUPFAM" id="SSF56719">
    <property type="entry name" value="Type II DNA topoisomerase"/>
    <property type="match status" value="1"/>
</dbReference>
<dbReference type="FunFam" id="1.10.268.10:FF:000001">
    <property type="entry name" value="DNA gyrase subunit A"/>
    <property type="match status" value="1"/>
</dbReference>
<dbReference type="InterPro" id="IPR050220">
    <property type="entry name" value="Type_II_DNA_Topoisomerases"/>
</dbReference>
<dbReference type="GO" id="GO:0034335">
    <property type="term" value="F:DNA negative supercoiling activity"/>
    <property type="evidence" value="ECO:0007669"/>
    <property type="project" value="UniProtKB-ARBA"/>
</dbReference>
<dbReference type="InterPro" id="IPR013758">
    <property type="entry name" value="Topo_IIA_A/C_ab"/>
</dbReference>
<comment type="caution">
    <text evidence="10">The sequence shown here is derived from an EMBL/GenBank/DDBJ whole genome shotgun (WGS) entry which is preliminary data.</text>
</comment>
<evidence type="ECO:0000256" key="7">
    <source>
        <dbReference type="PROSITE-ProRule" id="PRU01384"/>
    </source>
</evidence>
<dbReference type="PANTHER" id="PTHR43493">
    <property type="entry name" value="DNA GYRASE/TOPOISOMERASE SUBUNIT A"/>
    <property type="match status" value="1"/>
</dbReference>
<comment type="similarity">
    <text evidence="2">Belongs to the type II topoisomerase GyrA/ParC subunit family.</text>
</comment>
<feature type="domain" description="Topo IIA-type catalytic" evidence="9">
    <location>
        <begin position="39"/>
        <end position="514"/>
    </location>
</feature>
<dbReference type="Pfam" id="PF03989">
    <property type="entry name" value="DNA_gyraseA_C"/>
    <property type="match status" value="3"/>
</dbReference>
<keyword evidence="5 7" id="KW-0238">DNA-binding</keyword>
<keyword evidence="6 7" id="KW-0413">Isomerase</keyword>
<evidence type="ECO:0000313" key="10">
    <source>
        <dbReference type="EMBL" id="KFF41219.1"/>
    </source>
</evidence>
<feature type="coiled-coil region" evidence="8">
    <location>
        <begin position="448"/>
        <end position="496"/>
    </location>
</feature>
<dbReference type="Proteomes" id="UP000028922">
    <property type="component" value="Unassembled WGS sequence"/>
</dbReference>
<dbReference type="InterPro" id="IPR035516">
    <property type="entry name" value="Gyrase/topoIV_suA_C"/>
</dbReference>
<dbReference type="STRING" id="1527444.ucyna2_00948"/>
<name>A0A086CGA5_9CHRO</name>
<dbReference type="InterPro" id="IPR013757">
    <property type="entry name" value="Topo_IIA_A_a_sf"/>
</dbReference>
<keyword evidence="8" id="KW-0175">Coiled coil</keyword>
<dbReference type="EC" id="5.6.2.2" evidence="3"/>
<evidence type="ECO:0000256" key="8">
    <source>
        <dbReference type="SAM" id="Coils"/>
    </source>
</evidence>
<evidence type="ECO:0000259" key="9">
    <source>
        <dbReference type="PROSITE" id="PS52040"/>
    </source>
</evidence>
<evidence type="ECO:0000256" key="3">
    <source>
        <dbReference type="ARBA" id="ARBA00012895"/>
    </source>
</evidence>
<feature type="active site" description="O-(5'-phospho-DNA)-tyrosine intermediate" evidence="7">
    <location>
        <position position="127"/>
    </location>
</feature>
<organism evidence="10 11">
    <name type="scientific">Candidatus Atelocyanobacterium thalassa isolate SIO64986</name>
    <dbReference type="NCBI Taxonomy" id="1527444"/>
    <lineage>
        <taxon>Bacteria</taxon>
        <taxon>Bacillati</taxon>
        <taxon>Cyanobacteriota</taxon>
        <taxon>Cyanophyceae</taxon>
        <taxon>Oscillatoriophycideae</taxon>
        <taxon>Chroococcales</taxon>
        <taxon>Aphanothecaceae</taxon>
        <taxon>Candidatus Atelocyanobacterium</taxon>
        <taxon>Candidatus Atelocyanobacterium thalassae</taxon>
    </lineage>
</organism>
<comment type="catalytic activity">
    <reaction evidence="1 7">
        <text>ATP-dependent breakage, passage and rejoining of double-stranded DNA.</text>
        <dbReference type="EC" id="5.6.2.2"/>
    </reaction>
</comment>
<dbReference type="InterPro" id="IPR006691">
    <property type="entry name" value="GyrA/parC_rep"/>
</dbReference>
<dbReference type="EMBL" id="JPSP01000011">
    <property type="protein sequence ID" value="KFF41219.1"/>
    <property type="molecule type" value="Genomic_DNA"/>
</dbReference>
<dbReference type="Gene3D" id="3.30.1360.40">
    <property type="match status" value="1"/>
</dbReference>
<dbReference type="Pfam" id="PF00521">
    <property type="entry name" value="DNA_topoisoIV"/>
    <property type="match status" value="1"/>
</dbReference>
<evidence type="ECO:0000256" key="2">
    <source>
        <dbReference type="ARBA" id="ARBA00008263"/>
    </source>
</evidence>
<evidence type="ECO:0000256" key="5">
    <source>
        <dbReference type="ARBA" id="ARBA00023125"/>
    </source>
</evidence>
<dbReference type="GO" id="GO:0005737">
    <property type="term" value="C:cytoplasm"/>
    <property type="evidence" value="ECO:0007669"/>
    <property type="project" value="TreeGrafter"/>
</dbReference>
<dbReference type="AlphaFoldDB" id="A0A086CGA5"/>
<protein>
    <recommendedName>
        <fullName evidence="3">DNA topoisomerase (ATP-hydrolyzing)</fullName>
        <ecNumber evidence="3">5.6.2.2</ecNumber>
    </recommendedName>
</protein>
<evidence type="ECO:0000256" key="4">
    <source>
        <dbReference type="ARBA" id="ARBA00023029"/>
    </source>
</evidence>
<dbReference type="Gene3D" id="2.120.10.90">
    <property type="entry name" value="DNA gyrase/topoisomerase IV, subunit A, C-terminal"/>
    <property type="match status" value="1"/>
</dbReference>
<dbReference type="NCBIfam" id="NF004044">
    <property type="entry name" value="PRK05561.1"/>
    <property type="match status" value="1"/>
</dbReference>
<dbReference type="CDD" id="cd00187">
    <property type="entry name" value="TOP4c"/>
    <property type="match status" value="1"/>
</dbReference>
<accession>A0A086CGA5</accession>
<sequence length="824" mass="94062">MAQQLKFIKTGKIISTSLHTEMRHSYLEYAMSVIVGRALPDVRDGLKPVHRRILYAMHELGLTPERPFRKCARVVGDVLGKYHPHGDQAVYDALVRMVQEFSSRYPLLSGHGNFGSIDNDPPAAMRYTETRLSSIASYGMLGKISENIVDFNNNFDNSQQEPIVLPSKFPNLLVNGCTGIAVGMATNIPPHNLGELVDGLIALIEKPELSNEKLWEIIPGPDFPTGGEIIQTEGIRDAYRDGKGIIKVRGVVNIEKINVGKKRRQERTALIITELPYQVNKSAWIEKIADLVNCGRLEGLADIRDESDRTGMRVVIELKRDAVTKLVLKELYRKTALEHNFGAIMLALVNNQPRKLSLRELLEEFLKFRENTLTRQYGNELKNCQDQSHILEGLLVALKNLDKVINILCDSGDSTIAKERLQKELNLNEKQADGVLVMPMRRLTGLERKKIETEYKELQARINQLEVLLKNRKEFLKELKKELRSLKNKYGDIRRTKIIQKDAIQTNSYEPQTIDIQKQSVLQNKKRIPRESKQSNFVPSKDSILEMTYQGKIAWRMPEDNGFNNNLLIYSEPIEEREQIIAITDTGKAYPIKVLDIPHINIQSISLIDLLPKNAQKDTKNIVSIFFLAKNIKNQNLFLLTNQGKIKRIQISELNVLTNRGLSLMKLKNDDYLKYISFVKEEDEIIIAISSGRLLRFQVKDHEIPIMNRNTQGDQAFRLRRKEEIVGCINLNKNQKILLVSKLGYGKYLDILDLRITKLGDIGTQALKFIHQSDSLSGIKIVSNVKNINILTNQNRALTLEIKEFQNNKQTVELFDEEGIIHIN</sequence>
<gene>
    <name evidence="10" type="ORF">ucyna2_00948</name>
</gene>
<evidence type="ECO:0000256" key="6">
    <source>
        <dbReference type="ARBA" id="ARBA00023235"/>
    </source>
</evidence>
<dbReference type="SUPFAM" id="SSF101904">
    <property type="entry name" value="GyrA/ParC C-terminal domain-like"/>
    <property type="match status" value="1"/>
</dbReference>
<dbReference type="Gene3D" id="3.90.199.10">
    <property type="entry name" value="Topoisomerase II, domain 5"/>
    <property type="match status" value="1"/>
</dbReference>
<evidence type="ECO:0000313" key="11">
    <source>
        <dbReference type="Proteomes" id="UP000028922"/>
    </source>
</evidence>
<dbReference type="SMART" id="SM00434">
    <property type="entry name" value="TOP4c"/>
    <property type="match status" value="1"/>
</dbReference>
<dbReference type="PROSITE" id="PS52040">
    <property type="entry name" value="TOPO_IIA"/>
    <property type="match status" value="1"/>
</dbReference>
<dbReference type="FunFam" id="3.30.1360.40:FF:000002">
    <property type="entry name" value="DNA gyrase subunit A"/>
    <property type="match status" value="1"/>
</dbReference>
<dbReference type="eggNOG" id="COG0188">
    <property type="taxonomic scope" value="Bacteria"/>
</dbReference>
<proteinExistence type="inferred from homology"/>
<dbReference type="GO" id="GO:0009330">
    <property type="term" value="C:DNA topoisomerase type II (double strand cut, ATP-hydrolyzing) complex"/>
    <property type="evidence" value="ECO:0007669"/>
    <property type="project" value="TreeGrafter"/>
</dbReference>
<dbReference type="InterPro" id="IPR013760">
    <property type="entry name" value="Topo_IIA-like_dom_sf"/>
</dbReference>
<reference evidence="10 11" key="1">
    <citation type="submission" date="2014-08" db="EMBL/GenBank/DDBJ databases">
        <title>Comparative genomics reveals surprising divergence of two closely related strains of uncultivated UCYN-A cyanobacteria.</title>
        <authorList>
            <person name="Bombar D."/>
            <person name="Heller P."/>
            <person name="Sanchez-Baracaldo P."/>
            <person name="Carter B.J."/>
            <person name="Zert J.P."/>
        </authorList>
    </citation>
    <scope>NUCLEOTIDE SEQUENCE [LARGE SCALE GENOMIC DNA]</scope>
</reference>
<dbReference type="PANTHER" id="PTHR43493:SF5">
    <property type="entry name" value="DNA GYRASE SUBUNIT A, CHLOROPLASTIC_MITOCHONDRIAL"/>
    <property type="match status" value="1"/>
</dbReference>
<dbReference type="InterPro" id="IPR002205">
    <property type="entry name" value="Topo_IIA_dom_A"/>
</dbReference>
<evidence type="ECO:0000256" key="1">
    <source>
        <dbReference type="ARBA" id="ARBA00000185"/>
    </source>
</evidence>
<dbReference type="PATRIC" id="fig|1527444.3.peg.900"/>